<dbReference type="InterPro" id="IPR013118">
    <property type="entry name" value="Mannitol_DH_C"/>
</dbReference>
<comment type="caution">
    <text evidence="4">The sequence shown here is derived from an EMBL/GenBank/DDBJ whole genome shotgun (WGS) entry which is preliminary data.</text>
</comment>
<evidence type="ECO:0000259" key="3">
    <source>
        <dbReference type="Pfam" id="PF08125"/>
    </source>
</evidence>
<dbReference type="Gene3D" id="3.40.50.720">
    <property type="entry name" value="NAD(P)-binding Rossmann-like Domain"/>
    <property type="match status" value="1"/>
</dbReference>
<dbReference type="Pfam" id="PF01232">
    <property type="entry name" value="Mannitol_dh"/>
    <property type="match status" value="1"/>
</dbReference>
<feature type="domain" description="Mannitol dehydrogenase N-terminal" evidence="2">
    <location>
        <begin position="2"/>
        <end position="246"/>
    </location>
</feature>
<dbReference type="InterPro" id="IPR050988">
    <property type="entry name" value="Mannitol_DH/Oxidoreductase"/>
</dbReference>
<protein>
    <submittedName>
        <fullName evidence="4">Mannitol dehydrogenase family protein</fullName>
    </submittedName>
</protein>
<dbReference type="Gene3D" id="1.10.1040.10">
    <property type="entry name" value="N-(1-d-carboxylethyl)-l-norvaline Dehydrogenase, domain 2"/>
    <property type="match status" value="1"/>
</dbReference>
<evidence type="ECO:0000259" key="2">
    <source>
        <dbReference type="Pfam" id="PF01232"/>
    </source>
</evidence>
<dbReference type="InterPro" id="IPR013131">
    <property type="entry name" value="Mannitol_DH_N"/>
</dbReference>
<evidence type="ECO:0000313" key="5">
    <source>
        <dbReference type="Proteomes" id="UP000664096"/>
    </source>
</evidence>
<dbReference type="GO" id="GO:0016616">
    <property type="term" value="F:oxidoreductase activity, acting on the CH-OH group of donors, NAD or NADP as acceptor"/>
    <property type="evidence" value="ECO:0007669"/>
    <property type="project" value="TreeGrafter"/>
</dbReference>
<dbReference type="SUPFAM" id="SSF51735">
    <property type="entry name" value="NAD(P)-binding Rossmann-fold domains"/>
    <property type="match status" value="1"/>
</dbReference>
<gene>
    <name evidence="4" type="ORF">JF539_19720</name>
</gene>
<dbReference type="PANTHER" id="PTHR43362:SF1">
    <property type="entry name" value="MANNITOL DEHYDROGENASE 2-RELATED"/>
    <property type="match status" value="1"/>
</dbReference>
<reference evidence="4" key="1">
    <citation type="submission" date="2020-12" db="EMBL/GenBank/DDBJ databases">
        <title>Oil enriched cultivation method for isolating marine PHA-producing bacteria.</title>
        <authorList>
            <person name="Zheng W."/>
            <person name="Yu S."/>
            <person name="Huang Y."/>
        </authorList>
    </citation>
    <scope>NUCLEOTIDE SEQUENCE</scope>
    <source>
        <strain evidence="4">SY-2-12</strain>
    </source>
</reference>
<evidence type="ECO:0000256" key="1">
    <source>
        <dbReference type="ARBA" id="ARBA00023002"/>
    </source>
</evidence>
<accession>A0A939EHK2</accession>
<dbReference type="EMBL" id="JAEKJZ010000004">
    <property type="protein sequence ID" value="MBN9672592.1"/>
    <property type="molecule type" value="Genomic_DNA"/>
</dbReference>
<proteinExistence type="predicted"/>
<feature type="domain" description="Mannitol dehydrogenase C-terminal" evidence="3">
    <location>
        <begin position="255"/>
        <end position="446"/>
    </location>
</feature>
<dbReference type="Pfam" id="PF08125">
    <property type="entry name" value="Mannitol_dh_C"/>
    <property type="match status" value="1"/>
</dbReference>
<dbReference type="InterPro" id="IPR036291">
    <property type="entry name" value="NAD(P)-bd_dom_sf"/>
</dbReference>
<dbReference type="InterPro" id="IPR013328">
    <property type="entry name" value="6PGD_dom2"/>
</dbReference>
<sequence>MMHIGFGAFARAHVMVFHDELLRRQNSDWGVVAVRLHSGAEDLTNLDRTGGLYTVGEMSGGDVSLREVGAVVETIHPLRDGMEALLDRVADPELSLITLTITEKGYCIANGHLDVDHADISRDLRAPASPGTAIGVIAEGLRRRRAAGHGPLTILSCDNLPSNGNLCRTAIAEYAERLDRSVAAWILSDCRFPSSMVDRITPAMTDDAQQTLTEALGRPDPNGILCEPFRQWVIEDRFAGERPDWDLAGAEFVADVAPYEEMKLRLLNGTHSFLAYLGALAGFQTIADCMKEPVLVQAARNLMLSEQAPTLDLPEGVDAIKYADTLIERFSNTALHHKTTQIASDGSQKLPQRLLAPIRQHLKAGRDWPLSAFAVAGWLLYCRGTSEQGGTLPVNDPLSGTIAQIAQGADGADFVREMLSLEAIFGDDLPRTPAFSDAVQSAYDQLRSDGVLTALS</sequence>
<dbReference type="PRINTS" id="PR00084">
    <property type="entry name" value="MTLDHDRGNASE"/>
</dbReference>
<evidence type="ECO:0000313" key="4">
    <source>
        <dbReference type="EMBL" id="MBN9672592.1"/>
    </source>
</evidence>
<keyword evidence="1" id="KW-0560">Oxidoreductase</keyword>
<dbReference type="AlphaFoldDB" id="A0A939EHK2"/>
<dbReference type="InterPro" id="IPR008927">
    <property type="entry name" value="6-PGluconate_DH-like_C_sf"/>
</dbReference>
<name>A0A939EHK2_9HYPH</name>
<dbReference type="PANTHER" id="PTHR43362">
    <property type="entry name" value="MANNITOL DEHYDROGENASE DSF1-RELATED"/>
    <property type="match status" value="1"/>
</dbReference>
<organism evidence="4 5">
    <name type="scientific">Roseibium aggregatum</name>
    <dbReference type="NCBI Taxonomy" id="187304"/>
    <lineage>
        <taxon>Bacteria</taxon>
        <taxon>Pseudomonadati</taxon>
        <taxon>Pseudomonadota</taxon>
        <taxon>Alphaproteobacteria</taxon>
        <taxon>Hyphomicrobiales</taxon>
        <taxon>Stappiaceae</taxon>
        <taxon>Roseibium</taxon>
    </lineage>
</organism>
<dbReference type="SUPFAM" id="SSF48179">
    <property type="entry name" value="6-phosphogluconate dehydrogenase C-terminal domain-like"/>
    <property type="match status" value="1"/>
</dbReference>
<dbReference type="InterPro" id="IPR000669">
    <property type="entry name" value="Mannitol_DH"/>
</dbReference>
<dbReference type="Proteomes" id="UP000664096">
    <property type="component" value="Unassembled WGS sequence"/>
</dbReference>